<name>A0A845F8Z1_9BACI</name>
<dbReference type="OrthoDB" id="9759601at2"/>
<evidence type="ECO:0000313" key="2">
    <source>
        <dbReference type="Proteomes" id="UP000450457"/>
    </source>
</evidence>
<dbReference type="Proteomes" id="UP000450457">
    <property type="component" value="Unassembled WGS sequence"/>
</dbReference>
<gene>
    <name evidence="1" type="ORF">GLW00_04805</name>
</gene>
<dbReference type="RefSeq" id="WP_160911681.1">
    <property type="nucleotide sequence ID" value="NZ_WMFA01000001.1"/>
</dbReference>
<dbReference type="AlphaFoldDB" id="A0A845F8Z1"/>
<proteinExistence type="predicted"/>
<sequence length="60" mass="6716">MRVVATNSLVPGAVLAKTIYNENSRALLQQGVAFTPRMVVLRSISTGYLFNWMMDVKRSL</sequence>
<evidence type="ECO:0000313" key="1">
    <source>
        <dbReference type="EMBL" id="MYL70156.1"/>
    </source>
</evidence>
<comment type="caution">
    <text evidence="1">The sequence shown here is derived from an EMBL/GenBank/DDBJ whole genome shotgun (WGS) entry which is preliminary data.</text>
</comment>
<reference evidence="1 2" key="1">
    <citation type="submission" date="2019-11" db="EMBL/GenBank/DDBJ databases">
        <title>Genome sequences of 17 halophilic strains isolated from different environments.</title>
        <authorList>
            <person name="Furrow R.E."/>
        </authorList>
    </citation>
    <scope>NUCLEOTIDE SEQUENCE [LARGE SCALE GENOMIC DNA]</scope>
    <source>
        <strain evidence="1 2">SL-4</strain>
    </source>
</reference>
<protein>
    <submittedName>
        <fullName evidence="1">Uncharacterized protein</fullName>
    </submittedName>
</protein>
<dbReference type="EMBL" id="WMFA01000001">
    <property type="protein sequence ID" value="MYL70156.1"/>
    <property type="molecule type" value="Genomic_DNA"/>
</dbReference>
<dbReference type="GeneID" id="78006298"/>
<accession>A0A845F8Z1</accession>
<organism evidence="1 2">
    <name type="scientific">Halobacillus litoralis</name>
    <dbReference type="NCBI Taxonomy" id="45668"/>
    <lineage>
        <taxon>Bacteria</taxon>
        <taxon>Bacillati</taxon>
        <taxon>Bacillota</taxon>
        <taxon>Bacilli</taxon>
        <taxon>Bacillales</taxon>
        <taxon>Bacillaceae</taxon>
        <taxon>Halobacillus</taxon>
    </lineage>
</organism>